<protein>
    <submittedName>
        <fullName evidence="2">Membrane protein</fullName>
    </submittedName>
</protein>
<feature type="transmembrane region" description="Helical" evidence="1">
    <location>
        <begin position="125"/>
        <end position="142"/>
    </location>
</feature>
<keyword evidence="1" id="KW-1133">Transmembrane helix</keyword>
<proteinExistence type="predicted"/>
<dbReference type="Proteomes" id="UP000638043">
    <property type="component" value="Unassembled WGS sequence"/>
</dbReference>
<dbReference type="Pfam" id="PF14325">
    <property type="entry name" value="DUF4383"/>
    <property type="match status" value="1"/>
</dbReference>
<gene>
    <name evidence="2" type="ORF">GCM10010910_05990</name>
</gene>
<dbReference type="EMBL" id="BMMQ01000002">
    <property type="protein sequence ID" value="GGO60471.1"/>
    <property type="molecule type" value="Genomic_DNA"/>
</dbReference>
<evidence type="ECO:0000313" key="2">
    <source>
        <dbReference type="EMBL" id="GGO60471.1"/>
    </source>
</evidence>
<feature type="transmembrane region" description="Helical" evidence="1">
    <location>
        <begin position="89"/>
        <end position="110"/>
    </location>
</feature>
<name>A0ABQ2MXW3_9MICO</name>
<dbReference type="RefSeq" id="WP_308423395.1">
    <property type="nucleotide sequence ID" value="NZ_BMMQ01000002.1"/>
</dbReference>
<comment type="caution">
    <text evidence="2">The sequence shown here is derived from an EMBL/GenBank/DDBJ whole genome shotgun (WGS) entry which is preliminary data.</text>
</comment>
<feature type="transmembrane region" description="Helical" evidence="1">
    <location>
        <begin position="20"/>
        <end position="39"/>
    </location>
</feature>
<reference evidence="3" key="1">
    <citation type="journal article" date="2019" name="Int. J. Syst. Evol. Microbiol.">
        <title>The Global Catalogue of Microorganisms (GCM) 10K type strain sequencing project: providing services to taxonomists for standard genome sequencing and annotation.</title>
        <authorList>
            <consortium name="The Broad Institute Genomics Platform"/>
            <consortium name="The Broad Institute Genome Sequencing Center for Infectious Disease"/>
            <person name="Wu L."/>
            <person name="Ma J."/>
        </authorList>
    </citation>
    <scope>NUCLEOTIDE SEQUENCE [LARGE SCALE GENOMIC DNA]</scope>
    <source>
        <strain evidence="3">CGMCC 4.7181</strain>
    </source>
</reference>
<evidence type="ECO:0000256" key="1">
    <source>
        <dbReference type="SAM" id="Phobius"/>
    </source>
</evidence>
<sequence length="159" mass="16939">MNNTAAPGGYAATLIQKTALAFGIVFLIVGIAGFVPGLTHSAEHLHAAGADSDALLLGVFQVSVLHNIVHLLFAVLGIALAARARASRYYLIVGGIVYLLVWVYGLIAVTNDDLNFLPVNHADNWLHLGLAVVMILLGLFVGRDRRAQGVRRDHGPAVR</sequence>
<keyword evidence="1" id="KW-0812">Transmembrane</keyword>
<organism evidence="2 3">
    <name type="scientific">Microbacterium nanhaiense</name>
    <dbReference type="NCBI Taxonomy" id="1301026"/>
    <lineage>
        <taxon>Bacteria</taxon>
        <taxon>Bacillati</taxon>
        <taxon>Actinomycetota</taxon>
        <taxon>Actinomycetes</taxon>
        <taxon>Micrococcales</taxon>
        <taxon>Microbacteriaceae</taxon>
        <taxon>Microbacterium</taxon>
    </lineage>
</organism>
<evidence type="ECO:0000313" key="3">
    <source>
        <dbReference type="Proteomes" id="UP000638043"/>
    </source>
</evidence>
<feature type="transmembrane region" description="Helical" evidence="1">
    <location>
        <begin position="59"/>
        <end position="82"/>
    </location>
</feature>
<accession>A0ABQ2MXW3</accession>
<keyword evidence="3" id="KW-1185">Reference proteome</keyword>
<keyword evidence="1" id="KW-0472">Membrane</keyword>